<accession>A0A494VJP2</accession>
<keyword evidence="2" id="KW-1185">Reference proteome</keyword>
<reference evidence="1 2" key="1">
    <citation type="submission" date="2018-10" db="EMBL/GenBank/DDBJ databases">
        <title>Genome sequencing of Mucilaginibacter sp. HYN0043.</title>
        <authorList>
            <person name="Kim M."/>
            <person name="Yi H."/>
        </authorList>
    </citation>
    <scope>NUCLEOTIDE SEQUENCE [LARGE SCALE GENOMIC DNA]</scope>
    <source>
        <strain evidence="1 2">HYN0043</strain>
    </source>
</reference>
<protein>
    <submittedName>
        <fullName evidence="1">Uncharacterized protein</fullName>
    </submittedName>
</protein>
<organism evidence="1 2">
    <name type="scientific">Mucilaginibacter celer</name>
    <dbReference type="NCBI Taxonomy" id="2305508"/>
    <lineage>
        <taxon>Bacteria</taxon>
        <taxon>Pseudomonadati</taxon>
        <taxon>Bacteroidota</taxon>
        <taxon>Sphingobacteriia</taxon>
        <taxon>Sphingobacteriales</taxon>
        <taxon>Sphingobacteriaceae</taxon>
        <taxon>Mucilaginibacter</taxon>
    </lineage>
</organism>
<gene>
    <name evidence="1" type="ORF">HYN43_008255</name>
</gene>
<evidence type="ECO:0000313" key="2">
    <source>
        <dbReference type="Proteomes" id="UP000270046"/>
    </source>
</evidence>
<proteinExistence type="predicted"/>
<dbReference type="EMBL" id="CP032869">
    <property type="protein sequence ID" value="AYL95287.1"/>
    <property type="molecule type" value="Genomic_DNA"/>
</dbReference>
<dbReference type="OrthoDB" id="7053885at2"/>
<dbReference type="Proteomes" id="UP000270046">
    <property type="component" value="Chromosome"/>
</dbReference>
<evidence type="ECO:0000313" key="1">
    <source>
        <dbReference type="EMBL" id="AYL95287.1"/>
    </source>
</evidence>
<dbReference type="RefSeq" id="WP_119408990.1">
    <property type="nucleotide sequence ID" value="NZ_CP032869.1"/>
</dbReference>
<dbReference type="KEGG" id="muh:HYN43_008255"/>
<sequence>MNPHLNIFNNYREDYSTPLENNLTRAFIITLHHEPNLLRDFMYLISGEMSWDKVSVSIQDKNIDISGFERVIGLALTSKEIDDLTIAAIGAYGSATPIPDFLIYNTRVLIVGEVKKHSENPVAQLKNQLNYLIEQRSEKGKEVDINYKALSWTMILSKLIIPHINYHKKSAMQPVWANNFKDYIATHYTDWLPVPTLDKVDFSTDEDSVTKQLIEKRLHTIQGFTRFGTPNYWVGGRITMPIDFGWATEALVQLTKHHNRNAIQITIWPADTKAQGYRIFYKGMDWVNATSLTTSDGLYELDIYPYVKFSHVMGKWIGAINFNDEFQDRGKQFHTRKNFEKFCKSWDRGDWPELEQKFDNEFSEEFDWRAESGWDPEFRHSGRNFVFISMGFECNIFIPFEQLQAAEKSDPSGNTAAALLQNTIESFQTLVNQT</sequence>
<name>A0A494VJP2_9SPHI</name>
<dbReference type="AlphaFoldDB" id="A0A494VJP2"/>